<dbReference type="Pfam" id="PF00431">
    <property type="entry name" value="CUB"/>
    <property type="match status" value="1"/>
</dbReference>
<feature type="chain" id="PRO_5012296281" evidence="3">
    <location>
        <begin position="19"/>
        <end position="725"/>
    </location>
</feature>
<dbReference type="SMART" id="SM00042">
    <property type="entry name" value="CUB"/>
    <property type="match status" value="1"/>
</dbReference>
<dbReference type="GO" id="GO:0006509">
    <property type="term" value="P:membrane protein ectodomain proteolysis"/>
    <property type="evidence" value="ECO:0007669"/>
    <property type="project" value="TreeGrafter"/>
</dbReference>
<dbReference type="InterPro" id="IPR013783">
    <property type="entry name" value="Ig-like_fold"/>
</dbReference>
<dbReference type="SUPFAM" id="SSF49265">
    <property type="entry name" value="Fibronectin type III"/>
    <property type="match status" value="1"/>
</dbReference>
<organism evidence="6 7">
    <name type="scientific">Flavobacterium fontis</name>
    <dbReference type="NCBI Taxonomy" id="1124188"/>
    <lineage>
        <taxon>Bacteria</taxon>
        <taxon>Pseudomonadati</taxon>
        <taxon>Bacteroidota</taxon>
        <taxon>Flavobacteriia</taxon>
        <taxon>Flavobacteriales</taxon>
        <taxon>Flavobacteriaceae</taxon>
        <taxon>Flavobacterium</taxon>
    </lineage>
</organism>
<evidence type="ECO:0000256" key="1">
    <source>
        <dbReference type="ARBA" id="ARBA00022729"/>
    </source>
</evidence>
<dbReference type="GO" id="GO:0004222">
    <property type="term" value="F:metalloendopeptidase activity"/>
    <property type="evidence" value="ECO:0007669"/>
    <property type="project" value="InterPro"/>
</dbReference>
<sequence>MVRFFTFLAALSVWTSFAQFRVGQQVKSFEDRRASFQTVTVLQPKSEVPNPTIENVVEASTIATLQTAAIQQIYNQRPQTLEVLIPYQGASVVLRLYRVNPFAEGFKILTHRGETVSYTPGVYYRGIIKNDYRSVASLTFFENSLSGLISGSTFQNLVVGPLKNSSDYIVYSDAKMKVPHPFQCLTDDGPAMMRQARSVPNTTQSAKCATTYFEMDYNLYQENGSDTTTATNWMTAVYNNVQTLFENDGITIAFRTLLIWTEPDPYEGIGTSSVDYLFKFNQVRPVFDGDVGQLLGIDAGGLGGVAVTIDGLCSSQNFCYSDVEFDFQTVPTYSWTVLVLTHEFGHILGAPHTHACIWNGNNTAIDNCATAGIGPTAEGASCSTDPLTIPSSGTIMSYCHLVSNVGIDLANGFGPQPAQRILDTFALRSCLSSDCVNTCINTVERIVLETTTQTSATFNWIDVTGATAWRVRYYLFGTTPGSWTTMTTNTLTATNLTPNSYYVIEVAPECPSGLEIGGRQLIFMTDDVFCAGSVFTDTGGATGDYDDEQTMIRTLIPNVPANSITLTFSQFSLEQDYDYLYIYDGNSTAAPEFNGGLGFTGNQIPGPFVSSATDGSLTLQFKSDAFVTDAGWVANIGCTPNLNTGDFQGIDFTYYPNPSNGQVFVTSKTNVQSVVVHNVMGQLLLREIPRDSNFSIDITAFAQGTYFVTLQFEEGRLAHFKVVKK</sequence>
<dbReference type="InterPro" id="IPR036116">
    <property type="entry name" value="FN3_sf"/>
</dbReference>
<keyword evidence="2" id="KW-1015">Disulfide bond</keyword>
<dbReference type="Pfam" id="PF13688">
    <property type="entry name" value="Reprolysin_5"/>
    <property type="match status" value="1"/>
</dbReference>
<dbReference type="SUPFAM" id="SSF49854">
    <property type="entry name" value="Spermadhesin, CUB domain"/>
    <property type="match status" value="1"/>
</dbReference>
<dbReference type="SUPFAM" id="SSF55486">
    <property type="entry name" value="Metalloproteases ('zincins'), catalytic domain"/>
    <property type="match status" value="1"/>
</dbReference>
<evidence type="ECO:0000313" key="6">
    <source>
        <dbReference type="EMBL" id="SHE77069.1"/>
    </source>
</evidence>
<feature type="signal peptide" evidence="3">
    <location>
        <begin position="1"/>
        <end position="18"/>
    </location>
</feature>
<proteinExistence type="predicted"/>
<protein>
    <submittedName>
        <fullName evidence="6">Por secretion system C-terminal sorting domain-containing protein</fullName>
    </submittedName>
</protein>
<reference evidence="6 7" key="1">
    <citation type="submission" date="2016-11" db="EMBL/GenBank/DDBJ databases">
        <authorList>
            <person name="Jaros S."/>
            <person name="Januszkiewicz K."/>
            <person name="Wedrychowicz H."/>
        </authorList>
    </citation>
    <scope>NUCLEOTIDE SEQUENCE [LARGE SCALE GENOMIC DNA]</scope>
    <source>
        <strain evidence="6 7">DSM 25660</strain>
    </source>
</reference>
<evidence type="ECO:0000256" key="2">
    <source>
        <dbReference type="ARBA" id="ARBA00023157"/>
    </source>
</evidence>
<dbReference type="InterPro" id="IPR026444">
    <property type="entry name" value="Secre_tail"/>
</dbReference>
<dbReference type="Gene3D" id="3.40.390.10">
    <property type="entry name" value="Collagenase (Catalytic Domain)"/>
    <property type="match status" value="1"/>
</dbReference>
<dbReference type="PROSITE" id="PS50215">
    <property type="entry name" value="ADAM_MEPRO"/>
    <property type="match status" value="1"/>
</dbReference>
<dbReference type="PROSITE" id="PS01180">
    <property type="entry name" value="CUB"/>
    <property type="match status" value="1"/>
</dbReference>
<feature type="domain" description="CUB" evidence="4">
    <location>
        <begin position="530"/>
        <end position="639"/>
    </location>
</feature>
<feature type="domain" description="Peptidase M12B" evidence="5">
    <location>
        <begin position="207"/>
        <end position="399"/>
    </location>
</feature>
<dbReference type="PANTHER" id="PTHR11905:SF159">
    <property type="entry name" value="ADAM METALLOPROTEASE"/>
    <property type="match status" value="1"/>
</dbReference>
<evidence type="ECO:0000259" key="4">
    <source>
        <dbReference type="PROSITE" id="PS01180"/>
    </source>
</evidence>
<dbReference type="RefSeq" id="WP_073360518.1">
    <property type="nucleotide sequence ID" value="NZ_FQVQ01000001.1"/>
</dbReference>
<dbReference type="Proteomes" id="UP000184147">
    <property type="component" value="Unassembled WGS sequence"/>
</dbReference>
<dbReference type="InterPro" id="IPR024079">
    <property type="entry name" value="MetalloPept_cat_dom_sf"/>
</dbReference>
<dbReference type="InterPro" id="IPR001590">
    <property type="entry name" value="Peptidase_M12B"/>
</dbReference>
<dbReference type="Gene3D" id="2.60.40.10">
    <property type="entry name" value="Immunoglobulins"/>
    <property type="match status" value="1"/>
</dbReference>
<dbReference type="PANTHER" id="PTHR11905">
    <property type="entry name" value="ADAM A DISINTEGRIN AND METALLOPROTEASE DOMAIN"/>
    <property type="match status" value="1"/>
</dbReference>
<dbReference type="CDD" id="cd00041">
    <property type="entry name" value="CUB"/>
    <property type="match status" value="1"/>
</dbReference>
<accession>A0A1M4W789</accession>
<dbReference type="STRING" id="1124188.SAMN05444377_101198"/>
<evidence type="ECO:0000256" key="3">
    <source>
        <dbReference type="SAM" id="SignalP"/>
    </source>
</evidence>
<name>A0A1M4W789_9FLAO</name>
<keyword evidence="1 3" id="KW-0732">Signal</keyword>
<dbReference type="AlphaFoldDB" id="A0A1M4W789"/>
<keyword evidence="7" id="KW-1185">Reference proteome</keyword>
<dbReference type="InterPro" id="IPR035914">
    <property type="entry name" value="Sperma_CUB_dom_sf"/>
</dbReference>
<dbReference type="OrthoDB" id="1182309at2"/>
<dbReference type="EMBL" id="FQVQ01000001">
    <property type="protein sequence ID" value="SHE77069.1"/>
    <property type="molecule type" value="Genomic_DNA"/>
</dbReference>
<evidence type="ECO:0000259" key="5">
    <source>
        <dbReference type="PROSITE" id="PS50215"/>
    </source>
</evidence>
<dbReference type="InterPro" id="IPR000859">
    <property type="entry name" value="CUB_dom"/>
</dbReference>
<dbReference type="Pfam" id="PF18962">
    <property type="entry name" value="Por_Secre_tail"/>
    <property type="match status" value="1"/>
</dbReference>
<dbReference type="NCBIfam" id="TIGR04183">
    <property type="entry name" value="Por_Secre_tail"/>
    <property type="match status" value="1"/>
</dbReference>
<dbReference type="Gene3D" id="2.60.120.290">
    <property type="entry name" value="Spermadhesin, CUB domain"/>
    <property type="match status" value="1"/>
</dbReference>
<evidence type="ECO:0000313" key="7">
    <source>
        <dbReference type="Proteomes" id="UP000184147"/>
    </source>
</evidence>
<gene>
    <name evidence="6" type="ORF">SAMN05444377_101198</name>
</gene>